<evidence type="ECO:0000313" key="2">
    <source>
        <dbReference type="Proteomes" id="UP001169242"/>
    </source>
</evidence>
<reference evidence="1" key="1">
    <citation type="journal article" date="2023" name="Int. J. Syst. Evol. Microbiol.">
        <title>&lt;i&gt;Holtiella tumoricola&lt;/i&gt; gen. nov. sp. nov., isolated from a human clinical sample.</title>
        <authorList>
            <person name="Allen-Vercoe E."/>
            <person name="Daigneault M.C."/>
            <person name="Vancuren S.J."/>
            <person name="Cochrane K."/>
            <person name="O'Neal L.L."/>
            <person name="Sankaranarayanan K."/>
            <person name="Lawson P.A."/>
        </authorList>
    </citation>
    <scope>NUCLEOTIDE SEQUENCE</scope>
    <source>
        <strain evidence="1">CC70A</strain>
    </source>
</reference>
<gene>
    <name evidence="1" type="ORF">PBV87_05805</name>
</gene>
<keyword evidence="2" id="KW-1185">Reference proteome</keyword>
<comment type="caution">
    <text evidence="1">The sequence shown here is derived from an EMBL/GenBank/DDBJ whole genome shotgun (WGS) entry which is preliminary data.</text>
</comment>
<name>A0AA42J0E0_9FIRM</name>
<evidence type="ECO:0000313" key="1">
    <source>
        <dbReference type="EMBL" id="MDA3731013.1"/>
    </source>
</evidence>
<organism evidence="1 2">
    <name type="scientific">Holtiella tumoricola</name>
    <dbReference type="NCBI Taxonomy" id="3018743"/>
    <lineage>
        <taxon>Bacteria</taxon>
        <taxon>Bacillati</taxon>
        <taxon>Bacillota</taxon>
        <taxon>Clostridia</taxon>
        <taxon>Lachnospirales</taxon>
        <taxon>Cellulosilyticaceae</taxon>
        <taxon>Holtiella</taxon>
    </lineage>
</organism>
<dbReference type="Proteomes" id="UP001169242">
    <property type="component" value="Unassembled WGS sequence"/>
</dbReference>
<evidence type="ECO:0008006" key="3">
    <source>
        <dbReference type="Google" id="ProtNLM"/>
    </source>
</evidence>
<dbReference type="AlphaFoldDB" id="A0AA42J0E0"/>
<dbReference type="EMBL" id="JAQIFT010000021">
    <property type="protein sequence ID" value="MDA3731013.1"/>
    <property type="molecule type" value="Genomic_DNA"/>
</dbReference>
<dbReference type="RefSeq" id="WP_271011484.1">
    <property type="nucleotide sequence ID" value="NZ_JAQIFT010000021.1"/>
</dbReference>
<sequence length="428" mass="49252">MKRTKSQSWKRLDNAAKIFPPNSNRHDTKVFRFSCGLKETINADALQIALDKTIVDFPLYTSIIRKGLFWYYFETTHLKPEVKPESKLPCSVIYDENIKSLLFEVTYYKNRINLEIYHALTDGAGALQFLRTLVLHYLVIQHQEDFAGHLPSIDYDASQTQREADSFKKYFDTGEILKKKPIKKAYKIHGEKHEGYKLQVINGSASVKDVLREAHKYNTTLTIFLCSILICAIGKEMSIRDRKYPIVLSVPVNLRTYFQSASARNFFSVINISHSFKDDEMSLAQVIQHLNEMFKQELTTEHLQARLNKLVSLERNYATRVVPLFLKKPTLRIAHRLTNKEITSVLSNIGQVRMPKEVEDYIDSFDVCVSTNNIQVCVCSYKDKLSMSFTSPFISTEVQKNFFRELIAMGIDVTIATNIGNEAKDQEG</sequence>
<proteinExistence type="predicted"/>
<protein>
    <recommendedName>
        <fullName evidence="3">Alcohol acetyltransferase</fullName>
    </recommendedName>
</protein>
<accession>A0AA42J0E0</accession>